<evidence type="ECO:0000259" key="7">
    <source>
        <dbReference type="SMART" id="SM00079"/>
    </source>
</evidence>
<dbReference type="PROSITE" id="PS51257">
    <property type="entry name" value="PROKAR_LIPOPROTEIN"/>
    <property type="match status" value="1"/>
</dbReference>
<feature type="domain" description="Solute-binding protein family 3/N-terminal" evidence="6">
    <location>
        <begin position="58"/>
        <end position="277"/>
    </location>
</feature>
<keyword evidence="9" id="KW-1185">Reference proteome</keyword>
<dbReference type="AlphaFoldDB" id="A0A0P8WST9"/>
<accession>A0A0P8WST9</accession>
<dbReference type="GO" id="GO:0016020">
    <property type="term" value="C:membrane"/>
    <property type="evidence" value="ECO:0007669"/>
    <property type="project" value="InterPro"/>
</dbReference>
<reference evidence="8 9" key="1">
    <citation type="submission" date="2015-09" db="EMBL/GenBank/DDBJ databases">
        <title>Genome sequence of Oxobacter pfennigii DSM 3222.</title>
        <authorList>
            <person name="Poehlein A."/>
            <person name="Bengelsdorf F.R."/>
            <person name="Schiel-Bengelsdorf B."/>
            <person name="Duerre P."/>
            <person name="Daniel R."/>
        </authorList>
    </citation>
    <scope>NUCLEOTIDE SEQUENCE [LARGE SCALE GENOMIC DNA]</scope>
    <source>
        <strain evidence="8 9">DSM 3222</strain>
    </source>
</reference>
<comment type="subcellular location">
    <subcellularLocation>
        <location evidence="1">Cell envelope</location>
    </subcellularLocation>
</comment>
<dbReference type="PANTHER" id="PTHR35936">
    <property type="entry name" value="MEMBRANE-BOUND LYTIC MUREIN TRANSGLYCOSYLASE F"/>
    <property type="match status" value="1"/>
</dbReference>
<dbReference type="SUPFAM" id="SSF53850">
    <property type="entry name" value="Periplasmic binding protein-like II"/>
    <property type="match status" value="1"/>
</dbReference>
<feature type="domain" description="Ionotropic glutamate receptor C-terminal" evidence="7">
    <location>
        <begin position="60"/>
        <end position="276"/>
    </location>
</feature>
<proteinExistence type="inferred from homology"/>
<evidence type="ECO:0000313" key="8">
    <source>
        <dbReference type="EMBL" id="KPU45676.1"/>
    </source>
</evidence>
<comment type="caution">
    <text evidence="8">The sequence shown here is derived from an EMBL/GenBank/DDBJ whole genome shotgun (WGS) entry which is preliminary data.</text>
</comment>
<evidence type="ECO:0000313" key="9">
    <source>
        <dbReference type="Proteomes" id="UP000050326"/>
    </source>
</evidence>
<gene>
    <name evidence="8" type="primary">fliY_1</name>
    <name evidence="8" type="ORF">OXPF_09090</name>
</gene>
<evidence type="ECO:0000259" key="6">
    <source>
        <dbReference type="SMART" id="SM00062"/>
    </source>
</evidence>
<dbReference type="SMART" id="SM00062">
    <property type="entry name" value="PBPb"/>
    <property type="match status" value="1"/>
</dbReference>
<evidence type="ECO:0000256" key="1">
    <source>
        <dbReference type="ARBA" id="ARBA00004196"/>
    </source>
</evidence>
<dbReference type="Pfam" id="PF00497">
    <property type="entry name" value="SBP_bac_3"/>
    <property type="match status" value="1"/>
</dbReference>
<organism evidence="8 9">
    <name type="scientific">Oxobacter pfennigii</name>
    <dbReference type="NCBI Taxonomy" id="36849"/>
    <lineage>
        <taxon>Bacteria</taxon>
        <taxon>Bacillati</taxon>
        <taxon>Bacillota</taxon>
        <taxon>Clostridia</taxon>
        <taxon>Eubacteriales</taxon>
        <taxon>Clostridiaceae</taxon>
        <taxon>Oxobacter</taxon>
    </lineage>
</organism>
<dbReference type="PANTHER" id="PTHR35936:SF19">
    <property type="entry name" value="AMINO-ACID-BINDING PROTEIN YXEM-RELATED"/>
    <property type="match status" value="1"/>
</dbReference>
<protein>
    <submittedName>
        <fullName evidence="8">Cystine-binding periplasmic protein</fullName>
    </submittedName>
</protein>
<evidence type="ECO:0000256" key="2">
    <source>
        <dbReference type="ARBA" id="ARBA00010333"/>
    </source>
</evidence>
<dbReference type="SMART" id="SM00079">
    <property type="entry name" value="PBPe"/>
    <property type="match status" value="1"/>
</dbReference>
<feature type="signal peptide" evidence="5">
    <location>
        <begin position="1"/>
        <end position="19"/>
    </location>
</feature>
<evidence type="ECO:0000256" key="5">
    <source>
        <dbReference type="SAM" id="SignalP"/>
    </source>
</evidence>
<dbReference type="InterPro" id="IPR001638">
    <property type="entry name" value="Solute-binding_3/MltF_N"/>
</dbReference>
<dbReference type="GO" id="GO:0030313">
    <property type="term" value="C:cell envelope"/>
    <property type="evidence" value="ECO:0007669"/>
    <property type="project" value="UniProtKB-SubCell"/>
</dbReference>
<dbReference type="PROSITE" id="PS01039">
    <property type="entry name" value="SBP_BACTERIAL_3"/>
    <property type="match status" value="1"/>
</dbReference>
<keyword evidence="3 5" id="KW-0732">Signal</keyword>
<feature type="chain" id="PRO_5038464491" evidence="5">
    <location>
        <begin position="20"/>
        <end position="281"/>
    </location>
</feature>
<dbReference type="InterPro" id="IPR001320">
    <property type="entry name" value="Iontro_rcpt_C"/>
</dbReference>
<dbReference type="Proteomes" id="UP000050326">
    <property type="component" value="Unassembled WGS sequence"/>
</dbReference>
<dbReference type="InterPro" id="IPR018313">
    <property type="entry name" value="SBP_3_CS"/>
</dbReference>
<name>A0A0P8WST9_9CLOT</name>
<dbReference type="RefSeq" id="WP_054874012.1">
    <property type="nucleotide sequence ID" value="NZ_LKET01000021.1"/>
</dbReference>
<dbReference type="GO" id="GO:0015276">
    <property type="term" value="F:ligand-gated monoatomic ion channel activity"/>
    <property type="evidence" value="ECO:0007669"/>
    <property type="project" value="InterPro"/>
</dbReference>
<evidence type="ECO:0000256" key="3">
    <source>
        <dbReference type="ARBA" id="ARBA00022729"/>
    </source>
</evidence>
<comment type="similarity">
    <text evidence="2 4">Belongs to the bacterial solute-binding protein 3 family.</text>
</comment>
<dbReference type="STRING" id="36849.OXPF_09090"/>
<sequence>MKRVLAILLTVAMSFAVMAGCTNQNSGSGNQTEDIVASVKKSDAIAAALPDRVKTAGKIMIGVDDSYPPMEYRDDNNALVGFDVDFGNALGKKLGVEVEWVPTAWEGIIPSLQAAKFDFILSSLSITDERKLEIGFSEPYIQGGPVIITLKENTSIKSGDDLVGKVVGAQLGTTGEDAAKSVEGVKEIKSYDKITEALQDLSAKRTEAVVADDQVGRYYIALDPEKYIVAGKMVEEPFGIGFRKDDTALIDAVQKAIDELKSEGTLSKISMKWFNSDYYKN</sequence>
<dbReference type="OrthoDB" id="9775197at2"/>
<dbReference type="EMBL" id="LKET01000021">
    <property type="protein sequence ID" value="KPU45676.1"/>
    <property type="molecule type" value="Genomic_DNA"/>
</dbReference>
<dbReference type="Gene3D" id="3.40.190.10">
    <property type="entry name" value="Periplasmic binding protein-like II"/>
    <property type="match status" value="2"/>
</dbReference>
<evidence type="ECO:0000256" key="4">
    <source>
        <dbReference type="RuleBase" id="RU003744"/>
    </source>
</evidence>